<sequence>MDKDKFNRAMELNNKIEEYKSHKTAFESSNIKYGGKLIFTYNSMHNNVPLKKEIIGKNFLHNYMYALDSKIKTLQKEFDEL</sequence>
<reference evidence="2 3" key="1">
    <citation type="journal article" date="2019" name="Nat. Med.">
        <title>A library of human gut bacterial isolates paired with longitudinal multiomics data enables mechanistic microbiome research.</title>
        <authorList>
            <person name="Poyet M."/>
            <person name="Groussin M."/>
            <person name="Gibbons S.M."/>
            <person name="Avila-Pacheco J."/>
            <person name="Jiang X."/>
            <person name="Kearney S.M."/>
            <person name="Perrotta A.R."/>
            <person name="Berdy B."/>
            <person name="Zhao S."/>
            <person name="Lieberman T.D."/>
            <person name="Swanson P.K."/>
            <person name="Smith M."/>
            <person name="Roesemann S."/>
            <person name="Alexander J.E."/>
            <person name="Rich S.A."/>
            <person name="Livny J."/>
            <person name="Vlamakis H."/>
            <person name="Clish C."/>
            <person name="Bullock K."/>
            <person name="Deik A."/>
            <person name="Scott J."/>
            <person name="Pierce K.A."/>
            <person name="Xavier R.J."/>
            <person name="Alm E.J."/>
        </authorList>
    </citation>
    <scope>NUCLEOTIDE SEQUENCE [LARGE SCALE GENOMIC DNA]</scope>
    <source>
        <strain evidence="2 3">BIOML-A5</strain>
    </source>
</reference>
<evidence type="ECO:0000313" key="3">
    <source>
        <dbReference type="Proteomes" id="UP000347681"/>
    </source>
</evidence>
<dbReference type="AlphaFoldDB" id="A0A5M5ZR23"/>
<dbReference type="EMBL" id="VVZB01000012">
    <property type="protein sequence ID" value="KAA5380634.1"/>
    <property type="molecule type" value="Genomic_DNA"/>
</dbReference>
<evidence type="ECO:0000313" key="2">
    <source>
        <dbReference type="EMBL" id="KAA5380634.1"/>
    </source>
</evidence>
<dbReference type="Proteomes" id="UP000347681">
    <property type="component" value="Unassembled WGS sequence"/>
</dbReference>
<comment type="caution">
    <text evidence="2">The sequence shown here is derived from an EMBL/GenBank/DDBJ whole genome shotgun (WGS) entry which is preliminary data.</text>
</comment>
<name>A0A5M5ZR23_9BACT</name>
<dbReference type="RefSeq" id="WP_120053511.1">
    <property type="nucleotide sequence ID" value="NZ_BQOA01000001.1"/>
</dbReference>
<dbReference type="Proteomes" id="UP001055104">
    <property type="component" value="Unassembled WGS sequence"/>
</dbReference>
<dbReference type="EMBL" id="BQOB01000001">
    <property type="protein sequence ID" value="GKH82555.1"/>
    <property type="molecule type" value="Genomic_DNA"/>
</dbReference>
<gene>
    <name evidence="1" type="ORF">CE91St7_34390</name>
    <name evidence="2" type="ORF">F2Y61_17390</name>
</gene>
<evidence type="ECO:0000313" key="1">
    <source>
        <dbReference type="EMBL" id="GKH82555.1"/>
    </source>
</evidence>
<accession>A0A5M5ZR23</accession>
<reference evidence="1" key="2">
    <citation type="submission" date="2022-01" db="EMBL/GenBank/DDBJ databases">
        <title>Novel bile acid biosynthetic pathways are enriched in the microbiome of centenarians.</title>
        <authorList>
            <person name="Sato Y."/>
            <person name="Atarashi K."/>
            <person name="Plichta R.D."/>
            <person name="Arai Y."/>
            <person name="Sasajima S."/>
            <person name="Kearney M.S."/>
            <person name="Suda W."/>
            <person name="Takeshita K."/>
            <person name="Sasaki T."/>
            <person name="Okamoto S."/>
            <person name="Skelly N.A."/>
            <person name="Okamura Y."/>
            <person name="Vlamakis H."/>
            <person name="Li Y."/>
            <person name="Tanoue T."/>
            <person name="Takei H."/>
            <person name="Nittono H."/>
            <person name="Narushima S."/>
            <person name="Irie J."/>
            <person name="Itoh H."/>
            <person name="Moriya K."/>
            <person name="Sugiura Y."/>
            <person name="Suematsu M."/>
            <person name="Moritoki N."/>
            <person name="Shibata S."/>
            <person name="Littman R.D."/>
            <person name="Fischbach A.M."/>
            <person name="Uwamino Y."/>
            <person name="Inoue T."/>
            <person name="Honda A."/>
            <person name="Hattori M."/>
            <person name="Murai T."/>
            <person name="Xavier J.R."/>
            <person name="Hirose N."/>
            <person name="Honda K."/>
        </authorList>
    </citation>
    <scope>NUCLEOTIDE SEQUENCE</scope>
    <source>
        <strain evidence="1">CE91-St7</strain>
    </source>
</reference>
<protein>
    <submittedName>
        <fullName evidence="2">Uncharacterized protein</fullName>
    </submittedName>
</protein>
<proteinExistence type="predicted"/>
<organism evidence="2 3">
    <name type="scientific">Phocaeicola dorei</name>
    <dbReference type="NCBI Taxonomy" id="357276"/>
    <lineage>
        <taxon>Bacteria</taxon>
        <taxon>Pseudomonadati</taxon>
        <taxon>Bacteroidota</taxon>
        <taxon>Bacteroidia</taxon>
        <taxon>Bacteroidales</taxon>
        <taxon>Bacteroidaceae</taxon>
        <taxon>Phocaeicola</taxon>
    </lineage>
</organism>